<evidence type="ECO:0000313" key="3">
    <source>
        <dbReference type="EMBL" id="MBB5966992.1"/>
    </source>
</evidence>
<keyword evidence="2" id="KW-0732">Signal</keyword>
<dbReference type="RefSeq" id="WP_184947636.1">
    <property type="nucleotide sequence ID" value="NZ_BAAAWZ010000004.1"/>
</dbReference>
<dbReference type="EMBL" id="JACHJJ010000028">
    <property type="protein sequence ID" value="MBB5966992.1"/>
    <property type="molecule type" value="Genomic_DNA"/>
</dbReference>
<dbReference type="AlphaFoldDB" id="A0A841D8N0"/>
<keyword evidence="4" id="KW-1185">Reference proteome</keyword>
<accession>A0A841D8N0</accession>
<reference evidence="3 4" key="1">
    <citation type="submission" date="2020-08" db="EMBL/GenBank/DDBJ databases">
        <title>Genomic Encyclopedia of Type Strains, Phase III (KMG-III): the genomes of soil and plant-associated and newly described type strains.</title>
        <authorList>
            <person name="Whitman W."/>
        </authorList>
    </citation>
    <scope>NUCLEOTIDE SEQUENCE [LARGE SCALE GENOMIC DNA]</scope>
    <source>
        <strain evidence="3 4">CECT 3303</strain>
    </source>
</reference>
<dbReference type="Proteomes" id="UP000562352">
    <property type="component" value="Unassembled WGS sequence"/>
</dbReference>
<name>A0A841D8N0_PLAVE</name>
<evidence type="ECO:0000256" key="1">
    <source>
        <dbReference type="SAM" id="MobiDB-lite"/>
    </source>
</evidence>
<feature type="chain" id="PRO_5038732244" evidence="2">
    <location>
        <begin position="31"/>
        <end position="114"/>
    </location>
</feature>
<protein>
    <submittedName>
        <fullName evidence="3">Uncharacterized protein</fullName>
    </submittedName>
</protein>
<evidence type="ECO:0000313" key="4">
    <source>
        <dbReference type="Proteomes" id="UP000562352"/>
    </source>
</evidence>
<sequence>MNPTRKMWVSAGVVAAVLVGGVSVSAAASAGRLEKDGRPSPATEPHQPASQKTPVPPAPAETAPPAEDFVVSKEVNPDPEQVTRYWTEHRMEEAEPMPMPGFEGTGEGAWRPTE</sequence>
<feature type="region of interest" description="Disordered" evidence="1">
    <location>
        <begin position="30"/>
        <end position="114"/>
    </location>
</feature>
<comment type="caution">
    <text evidence="3">The sequence shown here is derived from an EMBL/GenBank/DDBJ whole genome shotgun (WGS) entry which is preliminary data.</text>
</comment>
<gene>
    <name evidence="3" type="ORF">FHS22_006294</name>
</gene>
<feature type="signal peptide" evidence="2">
    <location>
        <begin position="1"/>
        <end position="30"/>
    </location>
</feature>
<evidence type="ECO:0000256" key="2">
    <source>
        <dbReference type="SAM" id="SignalP"/>
    </source>
</evidence>
<organism evidence="3 4">
    <name type="scientific">Planomonospora venezuelensis</name>
    <dbReference type="NCBI Taxonomy" id="1999"/>
    <lineage>
        <taxon>Bacteria</taxon>
        <taxon>Bacillati</taxon>
        <taxon>Actinomycetota</taxon>
        <taxon>Actinomycetes</taxon>
        <taxon>Streptosporangiales</taxon>
        <taxon>Streptosporangiaceae</taxon>
        <taxon>Planomonospora</taxon>
    </lineage>
</organism>
<proteinExistence type="predicted"/>